<dbReference type="EC" id="1.1.1.49" evidence="6"/>
<feature type="domain" description="Glucose-6-phosphate dehydrogenase C-terminal" evidence="5">
    <location>
        <begin position="3"/>
        <end position="188"/>
    </location>
</feature>
<dbReference type="GO" id="GO:0009051">
    <property type="term" value="P:pentose-phosphate shunt, oxidative branch"/>
    <property type="evidence" value="ECO:0007669"/>
    <property type="project" value="TreeGrafter"/>
</dbReference>
<gene>
    <name evidence="6" type="primary">zwf_12</name>
    <name evidence="6" type="ORF">SDC9_136309</name>
</gene>
<dbReference type="GO" id="GO:0050661">
    <property type="term" value="F:NADP binding"/>
    <property type="evidence" value="ECO:0007669"/>
    <property type="project" value="InterPro"/>
</dbReference>
<keyword evidence="4" id="KW-0119">Carbohydrate metabolism</keyword>
<reference evidence="6" key="1">
    <citation type="submission" date="2019-08" db="EMBL/GenBank/DDBJ databases">
        <authorList>
            <person name="Kucharzyk K."/>
            <person name="Murdoch R.W."/>
            <person name="Higgins S."/>
            <person name="Loffler F."/>
        </authorList>
    </citation>
    <scope>NUCLEOTIDE SEQUENCE</scope>
</reference>
<keyword evidence="3 6" id="KW-0560">Oxidoreductase</keyword>
<evidence type="ECO:0000256" key="3">
    <source>
        <dbReference type="ARBA" id="ARBA00023002"/>
    </source>
</evidence>
<evidence type="ECO:0000256" key="1">
    <source>
        <dbReference type="ARBA" id="ARBA00004921"/>
    </source>
</evidence>
<comment type="pathway">
    <text evidence="1">Carbohydrate degradation.</text>
</comment>
<dbReference type="InterPro" id="IPR001282">
    <property type="entry name" value="G6P_DH"/>
</dbReference>
<dbReference type="GO" id="GO:0004345">
    <property type="term" value="F:glucose-6-phosphate dehydrogenase activity"/>
    <property type="evidence" value="ECO:0007669"/>
    <property type="project" value="UniProtKB-EC"/>
</dbReference>
<name>A0A645DIX9_9ZZZZ</name>
<dbReference type="SUPFAM" id="SSF55347">
    <property type="entry name" value="Glyceraldehyde-3-phosphate dehydrogenase-like, C-terminal domain"/>
    <property type="match status" value="1"/>
</dbReference>
<accession>A0A645DIX9</accession>
<keyword evidence="2" id="KW-0521">NADP</keyword>
<evidence type="ECO:0000313" key="6">
    <source>
        <dbReference type="EMBL" id="MPM89201.1"/>
    </source>
</evidence>
<dbReference type="Gene3D" id="3.30.360.10">
    <property type="entry name" value="Dihydrodipicolinate Reductase, domain 2"/>
    <property type="match status" value="1"/>
</dbReference>
<dbReference type="GO" id="GO:0006006">
    <property type="term" value="P:glucose metabolic process"/>
    <property type="evidence" value="ECO:0007669"/>
    <property type="project" value="InterPro"/>
</dbReference>
<dbReference type="InterPro" id="IPR022675">
    <property type="entry name" value="G6P_DH_C"/>
</dbReference>
<organism evidence="6">
    <name type="scientific">bioreactor metagenome</name>
    <dbReference type="NCBI Taxonomy" id="1076179"/>
    <lineage>
        <taxon>unclassified sequences</taxon>
        <taxon>metagenomes</taxon>
        <taxon>ecological metagenomes</taxon>
    </lineage>
</organism>
<dbReference type="Pfam" id="PF02781">
    <property type="entry name" value="G6PD_C"/>
    <property type="match status" value="1"/>
</dbReference>
<evidence type="ECO:0000256" key="2">
    <source>
        <dbReference type="ARBA" id="ARBA00022857"/>
    </source>
</evidence>
<dbReference type="GO" id="GO:0005829">
    <property type="term" value="C:cytosol"/>
    <property type="evidence" value="ECO:0007669"/>
    <property type="project" value="TreeGrafter"/>
</dbReference>
<dbReference type="PANTHER" id="PTHR23429">
    <property type="entry name" value="GLUCOSE-6-PHOSPHATE 1-DEHYDROGENASE G6PD"/>
    <property type="match status" value="1"/>
</dbReference>
<sequence>MATAYRKEKGVDPGSYTETFLAMKVNIANWRWEGVPFYIRTGKQMPTKVTEIVIHFRQTPHRLFSCREECPEQNQLIIRIQPNEGMVLKFDMKIPGSQFNVTQVPMEFTYDKLGDLGNLDGYPRLLEEALKGDNTLFTRSDAVEASWRYFTPVLEYLNSQSGLPLHGYPAGSWGPLESEAIIENGHKWTNPCKNLTNTNIYCEL</sequence>
<comment type="caution">
    <text evidence="6">The sequence shown here is derived from an EMBL/GenBank/DDBJ whole genome shotgun (WGS) entry which is preliminary data.</text>
</comment>
<proteinExistence type="predicted"/>
<dbReference type="EMBL" id="VSSQ01036670">
    <property type="protein sequence ID" value="MPM89201.1"/>
    <property type="molecule type" value="Genomic_DNA"/>
</dbReference>
<dbReference type="AlphaFoldDB" id="A0A645DIX9"/>
<dbReference type="PANTHER" id="PTHR23429:SF0">
    <property type="entry name" value="GLUCOSE-6-PHOSPHATE 1-DEHYDROGENASE"/>
    <property type="match status" value="1"/>
</dbReference>
<protein>
    <submittedName>
        <fullName evidence="6">Glucose-6-phosphate 1-dehydrogenase</fullName>
        <ecNumber evidence="6">1.1.1.49</ecNumber>
    </submittedName>
</protein>
<evidence type="ECO:0000259" key="5">
    <source>
        <dbReference type="Pfam" id="PF02781"/>
    </source>
</evidence>
<evidence type="ECO:0000256" key="4">
    <source>
        <dbReference type="ARBA" id="ARBA00023277"/>
    </source>
</evidence>